<accession>A0A8S1VCI2</accession>
<gene>
    <name evidence="1" type="ORF">PPENT_87.1.T0610185</name>
</gene>
<organism evidence="1 2">
    <name type="scientific">Paramecium pentaurelia</name>
    <dbReference type="NCBI Taxonomy" id="43138"/>
    <lineage>
        <taxon>Eukaryota</taxon>
        <taxon>Sar</taxon>
        <taxon>Alveolata</taxon>
        <taxon>Ciliophora</taxon>
        <taxon>Intramacronucleata</taxon>
        <taxon>Oligohymenophorea</taxon>
        <taxon>Peniculida</taxon>
        <taxon>Parameciidae</taxon>
        <taxon>Paramecium</taxon>
    </lineage>
</organism>
<evidence type="ECO:0000313" key="1">
    <source>
        <dbReference type="EMBL" id="CAD8174597.1"/>
    </source>
</evidence>
<sequence length="64" mass="7820">MRQQIIKYIILIYSIIRIQIYQQAIPKQYLNKKYISRQWNIFLIGNQDELEKTKGQKVQSQSFE</sequence>
<dbReference type="AlphaFoldDB" id="A0A8S1VCI2"/>
<keyword evidence="2" id="KW-1185">Reference proteome</keyword>
<dbReference type="Proteomes" id="UP000689195">
    <property type="component" value="Unassembled WGS sequence"/>
</dbReference>
<proteinExistence type="predicted"/>
<protein>
    <submittedName>
        <fullName evidence="1">Uncharacterized protein</fullName>
    </submittedName>
</protein>
<evidence type="ECO:0000313" key="2">
    <source>
        <dbReference type="Proteomes" id="UP000689195"/>
    </source>
</evidence>
<name>A0A8S1VCI2_9CILI</name>
<comment type="caution">
    <text evidence="1">The sequence shown here is derived from an EMBL/GenBank/DDBJ whole genome shotgun (WGS) entry which is preliminary data.</text>
</comment>
<reference evidence="1" key="1">
    <citation type="submission" date="2021-01" db="EMBL/GenBank/DDBJ databases">
        <authorList>
            <consortium name="Genoscope - CEA"/>
            <person name="William W."/>
        </authorList>
    </citation>
    <scope>NUCLEOTIDE SEQUENCE</scope>
</reference>
<dbReference type="EMBL" id="CAJJDO010000061">
    <property type="protein sequence ID" value="CAD8174597.1"/>
    <property type="molecule type" value="Genomic_DNA"/>
</dbReference>